<dbReference type="SMART" id="SM00345">
    <property type="entry name" value="HTH_GNTR"/>
    <property type="match status" value="1"/>
</dbReference>
<dbReference type="InterPro" id="IPR050679">
    <property type="entry name" value="Bact_HTH_transcr_reg"/>
</dbReference>
<dbReference type="PANTHER" id="PTHR44846:SF1">
    <property type="entry name" value="MANNOSYL-D-GLYCERATE TRANSPORT_METABOLISM SYSTEM REPRESSOR MNGR-RELATED"/>
    <property type="match status" value="1"/>
</dbReference>
<dbReference type="Gene3D" id="1.10.10.10">
    <property type="entry name" value="Winged helix-like DNA-binding domain superfamily/Winged helix DNA-binding domain"/>
    <property type="match status" value="1"/>
</dbReference>
<keyword evidence="3" id="KW-0804">Transcription</keyword>
<reference evidence="5" key="1">
    <citation type="journal article" date="2021" name="PeerJ">
        <title>Extensive microbial diversity within the chicken gut microbiome revealed by metagenomics and culture.</title>
        <authorList>
            <person name="Gilroy R."/>
            <person name="Ravi A."/>
            <person name="Getino M."/>
            <person name="Pursley I."/>
            <person name="Horton D.L."/>
            <person name="Alikhan N.F."/>
            <person name="Baker D."/>
            <person name="Gharbi K."/>
            <person name="Hall N."/>
            <person name="Watson M."/>
            <person name="Adriaenssens E.M."/>
            <person name="Foster-Nyarko E."/>
            <person name="Jarju S."/>
            <person name="Secka A."/>
            <person name="Antonio M."/>
            <person name="Oren A."/>
            <person name="Chaudhuri R.R."/>
            <person name="La Ragione R."/>
            <person name="Hildebrand F."/>
            <person name="Pallen M.J."/>
        </authorList>
    </citation>
    <scope>NUCLEOTIDE SEQUENCE</scope>
    <source>
        <strain evidence="5">ChiGjej1B1-14440</strain>
    </source>
</reference>
<dbReference type="AlphaFoldDB" id="A0A9D2BLY0"/>
<name>A0A9D2BLY0_9FIRM</name>
<evidence type="ECO:0000313" key="6">
    <source>
        <dbReference type="Proteomes" id="UP000886724"/>
    </source>
</evidence>
<protein>
    <submittedName>
        <fullName evidence="5">GntR family transcriptional regulator</fullName>
    </submittedName>
</protein>
<accession>A0A9D2BLY0</accession>
<reference evidence="5" key="2">
    <citation type="submission" date="2021-04" db="EMBL/GenBank/DDBJ databases">
        <authorList>
            <person name="Gilroy R."/>
        </authorList>
    </citation>
    <scope>NUCLEOTIDE SEQUENCE</scope>
    <source>
        <strain evidence="5">ChiGjej1B1-14440</strain>
    </source>
</reference>
<dbReference type="PROSITE" id="PS50949">
    <property type="entry name" value="HTH_GNTR"/>
    <property type="match status" value="1"/>
</dbReference>
<comment type="caution">
    <text evidence="5">The sequence shown here is derived from an EMBL/GenBank/DDBJ whole genome shotgun (WGS) entry which is preliminary data.</text>
</comment>
<evidence type="ECO:0000256" key="2">
    <source>
        <dbReference type="ARBA" id="ARBA00023125"/>
    </source>
</evidence>
<evidence type="ECO:0000259" key="4">
    <source>
        <dbReference type="PROSITE" id="PS50949"/>
    </source>
</evidence>
<evidence type="ECO:0000256" key="3">
    <source>
        <dbReference type="ARBA" id="ARBA00023163"/>
    </source>
</evidence>
<dbReference type="GO" id="GO:0045892">
    <property type="term" value="P:negative regulation of DNA-templated transcription"/>
    <property type="evidence" value="ECO:0007669"/>
    <property type="project" value="TreeGrafter"/>
</dbReference>
<dbReference type="Proteomes" id="UP000886724">
    <property type="component" value="Unassembled WGS sequence"/>
</dbReference>
<evidence type="ECO:0000256" key="1">
    <source>
        <dbReference type="ARBA" id="ARBA00023015"/>
    </source>
</evidence>
<dbReference type="Pfam" id="PF00392">
    <property type="entry name" value="GntR"/>
    <property type="match status" value="1"/>
</dbReference>
<dbReference type="Gene3D" id="3.40.1410.10">
    <property type="entry name" value="Chorismate lyase-like"/>
    <property type="match status" value="1"/>
</dbReference>
<dbReference type="InterPro" id="IPR000524">
    <property type="entry name" value="Tscrpt_reg_HTH_GntR"/>
</dbReference>
<gene>
    <name evidence="5" type="ORF">H9980_06375</name>
</gene>
<dbReference type="InterPro" id="IPR011663">
    <property type="entry name" value="UTRA"/>
</dbReference>
<dbReference type="PANTHER" id="PTHR44846">
    <property type="entry name" value="MANNOSYL-D-GLYCERATE TRANSPORT/METABOLISM SYSTEM REPRESSOR MNGR-RELATED"/>
    <property type="match status" value="1"/>
</dbReference>
<dbReference type="CDD" id="cd07377">
    <property type="entry name" value="WHTH_GntR"/>
    <property type="match status" value="1"/>
</dbReference>
<dbReference type="Pfam" id="PF07702">
    <property type="entry name" value="UTRA"/>
    <property type="match status" value="1"/>
</dbReference>
<dbReference type="GO" id="GO:0003677">
    <property type="term" value="F:DNA binding"/>
    <property type="evidence" value="ECO:0007669"/>
    <property type="project" value="UniProtKB-KW"/>
</dbReference>
<dbReference type="SMART" id="SM00866">
    <property type="entry name" value="UTRA"/>
    <property type="match status" value="1"/>
</dbReference>
<dbReference type="InterPro" id="IPR036390">
    <property type="entry name" value="WH_DNA-bd_sf"/>
</dbReference>
<sequence length="234" mass="27369">MAAKYPEIKKYILEQIDNGKFKEDVMLPSEKEFTELFNVSRMTVRRAFDDLIQDGVLIRKRGSGLFLAKKKMSRSMNQISVSKDEQLHKIFKQLTVKVLEVKVIDDNYIAKEYFNLEQEKIIRVKRVQLGDGQPIVYEKIYLPLKYFTMVKKEECYQSFENVIEKHFLIKQQELSNQIIVEAKVANKKISSLLQIPINSPILQLKIIAKDSSDKIYYYGINSYPGDQFIYCGES</sequence>
<dbReference type="PRINTS" id="PR00035">
    <property type="entry name" value="HTHGNTR"/>
</dbReference>
<dbReference type="InterPro" id="IPR036388">
    <property type="entry name" value="WH-like_DNA-bd_sf"/>
</dbReference>
<keyword evidence="2" id="KW-0238">DNA-binding</keyword>
<dbReference type="InterPro" id="IPR028978">
    <property type="entry name" value="Chorismate_lyase_/UTRA_dom_sf"/>
</dbReference>
<feature type="domain" description="HTH gntR-type" evidence="4">
    <location>
        <begin position="2"/>
        <end position="70"/>
    </location>
</feature>
<proteinExistence type="predicted"/>
<evidence type="ECO:0000313" key="5">
    <source>
        <dbReference type="EMBL" id="HIX81580.1"/>
    </source>
</evidence>
<dbReference type="SUPFAM" id="SSF64288">
    <property type="entry name" value="Chorismate lyase-like"/>
    <property type="match status" value="1"/>
</dbReference>
<keyword evidence="1" id="KW-0805">Transcription regulation</keyword>
<organism evidence="5 6">
    <name type="scientific">Candidatus Erysipelatoclostridium merdavium</name>
    <dbReference type="NCBI Taxonomy" id="2838566"/>
    <lineage>
        <taxon>Bacteria</taxon>
        <taxon>Bacillati</taxon>
        <taxon>Bacillota</taxon>
        <taxon>Erysipelotrichia</taxon>
        <taxon>Erysipelotrichales</taxon>
        <taxon>Erysipelotrichales incertae sedis</taxon>
    </lineage>
</organism>
<dbReference type="EMBL" id="DXET01000140">
    <property type="protein sequence ID" value="HIX81580.1"/>
    <property type="molecule type" value="Genomic_DNA"/>
</dbReference>
<dbReference type="SUPFAM" id="SSF46785">
    <property type="entry name" value="Winged helix' DNA-binding domain"/>
    <property type="match status" value="1"/>
</dbReference>
<dbReference type="GO" id="GO:0003700">
    <property type="term" value="F:DNA-binding transcription factor activity"/>
    <property type="evidence" value="ECO:0007669"/>
    <property type="project" value="InterPro"/>
</dbReference>